<dbReference type="GO" id="GO:0016787">
    <property type="term" value="F:hydrolase activity"/>
    <property type="evidence" value="ECO:0007669"/>
    <property type="project" value="UniProtKB-KW"/>
</dbReference>
<gene>
    <name evidence="9" type="ORF">INT08_03700</name>
</gene>
<evidence type="ECO:0000313" key="10">
    <source>
        <dbReference type="Proteomes" id="UP000619838"/>
    </source>
</evidence>
<dbReference type="RefSeq" id="WP_175186754.1">
    <property type="nucleotide sequence ID" value="NZ_JABVZQ010000001.1"/>
</dbReference>
<dbReference type="InterPro" id="IPR015797">
    <property type="entry name" value="NUDIX_hydrolase-like_dom_sf"/>
</dbReference>
<evidence type="ECO:0000256" key="5">
    <source>
        <dbReference type="ARBA" id="ARBA00022801"/>
    </source>
</evidence>
<sequence>MKNDPRPWQVLKSTYLSRQPWLTMRRDRVRLPNGRTIDDFYVWEYPPWVNVIALTATHRQMVLIRQYRHGIGGVHYELPAGVHDNPGETLLDAARRELLEETGYSGGTWKLWMKLSANPALQNNISYTFLATGVTQTDPQRLDDTEEIAVHRVPPGQVAAIIDEGKMLQALHTAPILKYLLSEQSDTQRPR</sequence>
<evidence type="ECO:0000256" key="3">
    <source>
        <dbReference type="ARBA" id="ARBA00007275"/>
    </source>
</evidence>
<evidence type="ECO:0000256" key="1">
    <source>
        <dbReference type="ARBA" id="ARBA00000847"/>
    </source>
</evidence>
<comment type="cofactor">
    <cofactor evidence="2">
        <name>Mg(2+)</name>
        <dbReference type="ChEBI" id="CHEBI:18420"/>
    </cofactor>
</comment>
<organism evidence="9 10">
    <name type="scientific">Prosthecochloris ethylica</name>
    <dbReference type="NCBI Taxonomy" id="2743976"/>
    <lineage>
        <taxon>Bacteria</taxon>
        <taxon>Pseudomonadati</taxon>
        <taxon>Chlorobiota</taxon>
        <taxon>Chlorobiia</taxon>
        <taxon>Chlorobiales</taxon>
        <taxon>Chlorobiaceae</taxon>
        <taxon>Prosthecochloris</taxon>
    </lineage>
</organism>
<keyword evidence="5 9" id="KW-0378">Hydrolase</keyword>
<evidence type="ECO:0000313" key="9">
    <source>
        <dbReference type="EMBL" id="MBF0636286.1"/>
    </source>
</evidence>
<dbReference type="Proteomes" id="UP000619838">
    <property type="component" value="Unassembled WGS sequence"/>
</dbReference>
<evidence type="ECO:0000256" key="4">
    <source>
        <dbReference type="ARBA" id="ARBA00016377"/>
    </source>
</evidence>
<proteinExistence type="inferred from homology"/>
<comment type="catalytic activity">
    <reaction evidence="1">
        <text>GDP-alpha-D-mannose + H2O = alpha-D-mannose 1-phosphate + GMP + 2 H(+)</text>
        <dbReference type="Rhea" id="RHEA:27978"/>
        <dbReference type="ChEBI" id="CHEBI:15377"/>
        <dbReference type="ChEBI" id="CHEBI:15378"/>
        <dbReference type="ChEBI" id="CHEBI:57527"/>
        <dbReference type="ChEBI" id="CHEBI:58115"/>
        <dbReference type="ChEBI" id="CHEBI:58409"/>
    </reaction>
</comment>
<reference evidence="9 10" key="1">
    <citation type="journal article" date="2020" name="Microorganisms">
        <title>Simultaneous Genome Sequencing of Prosthecochloris ethylica and Desulfuromonas acetoxidans within a Syntrophic Mixture Reveals Unique Pili and Protein Interactions.</title>
        <authorList>
            <person name="Kyndt J.A."/>
            <person name="Van Beeumen J.J."/>
            <person name="Meyer T.E."/>
        </authorList>
    </citation>
    <scope>NUCLEOTIDE SEQUENCE [LARGE SCALE GENOMIC DNA]</scope>
    <source>
        <strain evidence="9 10">N3</strain>
    </source>
</reference>
<dbReference type="PROSITE" id="PS51462">
    <property type="entry name" value="NUDIX"/>
    <property type="match status" value="1"/>
</dbReference>
<feature type="domain" description="Nudix hydrolase" evidence="8">
    <location>
        <begin position="44"/>
        <end position="175"/>
    </location>
</feature>
<evidence type="ECO:0000256" key="2">
    <source>
        <dbReference type="ARBA" id="ARBA00001946"/>
    </source>
</evidence>
<comment type="similarity">
    <text evidence="3">Belongs to the Nudix hydrolase family. NudK subfamily.</text>
</comment>
<accession>A0ABR9XQG9</accession>
<keyword evidence="10" id="KW-1185">Reference proteome</keyword>
<dbReference type="EMBL" id="JADGII010000004">
    <property type="protein sequence ID" value="MBF0636286.1"/>
    <property type="molecule type" value="Genomic_DNA"/>
</dbReference>
<dbReference type="Pfam" id="PF00293">
    <property type="entry name" value="NUDIX"/>
    <property type="match status" value="1"/>
</dbReference>
<dbReference type="Gene3D" id="3.90.79.10">
    <property type="entry name" value="Nucleoside Triphosphate Pyrophosphohydrolase"/>
    <property type="match status" value="1"/>
</dbReference>
<dbReference type="InterPro" id="IPR000086">
    <property type="entry name" value="NUDIX_hydrolase_dom"/>
</dbReference>
<comment type="caution">
    <text evidence="9">The sequence shown here is derived from an EMBL/GenBank/DDBJ whole genome shotgun (WGS) entry which is preliminary data.</text>
</comment>
<dbReference type="CDD" id="cd03424">
    <property type="entry name" value="NUDIX_ADPRase_Nudt5_UGPPase_Nudt14"/>
    <property type="match status" value="1"/>
</dbReference>
<dbReference type="PANTHER" id="PTHR11839">
    <property type="entry name" value="UDP/ADP-SUGAR PYROPHOSPHATASE"/>
    <property type="match status" value="1"/>
</dbReference>
<name>A0ABR9XQG9_9CHLB</name>
<dbReference type="SUPFAM" id="SSF55811">
    <property type="entry name" value="Nudix"/>
    <property type="match status" value="1"/>
</dbReference>
<evidence type="ECO:0000256" key="7">
    <source>
        <dbReference type="ARBA" id="ARBA00032272"/>
    </source>
</evidence>
<dbReference type="PANTHER" id="PTHR11839:SF18">
    <property type="entry name" value="NUDIX HYDROLASE DOMAIN-CONTAINING PROTEIN"/>
    <property type="match status" value="1"/>
</dbReference>
<protein>
    <recommendedName>
        <fullName evidence="4">GDP-mannose pyrophosphatase</fullName>
    </recommendedName>
    <alternativeName>
        <fullName evidence="6">GDP-mannose hydrolase</fullName>
    </alternativeName>
    <alternativeName>
        <fullName evidence="7">GDPMK</fullName>
    </alternativeName>
</protein>
<evidence type="ECO:0000256" key="6">
    <source>
        <dbReference type="ARBA" id="ARBA00032162"/>
    </source>
</evidence>
<evidence type="ECO:0000259" key="8">
    <source>
        <dbReference type="PROSITE" id="PS51462"/>
    </source>
</evidence>